<keyword evidence="2" id="KW-1185">Reference proteome</keyword>
<organism evidence="1 2">
    <name type="scientific">Peredibacter starrii</name>
    <dbReference type="NCBI Taxonomy" id="28202"/>
    <lineage>
        <taxon>Bacteria</taxon>
        <taxon>Pseudomonadati</taxon>
        <taxon>Bdellovibrionota</taxon>
        <taxon>Bacteriovoracia</taxon>
        <taxon>Bacteriovoracales</taxon>
        <taxon>Bacteriovoracaceae</taxon>
        <taxon>Peredibacter</taxon>
    </lineage>
</organism>
<evidence type="ECO:0000313" key="1">
    <source>
        <dbReference type="EMBL" id="WPU66808.1"/>
    </source>
</evidence>
<dbReference type="KEGG" id="psti:SOO65_08610"/>
<gene>
    <name evidence="1" type="ORF">SOO65_08610</name>
</gene>
<protein>
    <submittedName>
        <fullName evidence="1">Uncharacterized protein</fullName>
    </submittedName>
</protein>
<dbReference type="RefSeq" id="WP_321399381.1">
    <property type="nucleotide sequence ID" value="NZ_CP139487.1"/>
</dbReference>
<dbReference type="AlphaFoldDB" id="A0AAX4HTT9"/>
<proteinExistence type="predicted"/>
<dbReference type="EMBL" id="CP139487">
    <property type="protein sequence ID" value="WPU66808.1"/>
    <property type="molecule type" value="Genomic_DNA"/>
</dbReference>
<name>A0AAX4HTT9_9BACT</name>
<reference evidence="1 2" key="1">
    <citation type="submission" date="2023-11" db="EMBL/GenBank/DDBJ databases">
        <title>Peredibacter starrii A3.12.</title>
        <authorList>
            <person name="Mitchell R.J."/>
        </authorList>
    </citation>
    <scope>NUCLEOTIDE SEQUENCE [LARGE SCALE GENOMIC DNA]</scope>
    <source>
        <strain evidence="1 2">A3.12</strain>
    </source>
</reference>
<sequence length="236" mass="27838">MSRALNLYFRLSVKELERVIEDYQVEFDQALEDTFSDDELLKYETMIDSIAALYVQPISNELSFDDFYAYPSQEEKQRLFFESCRSSLVLENLPYFESNPIQVTYLTDLLWSFEEVLIDPGGVSNLMFRKDYLEELKRYKTMDSLLTDKVEKVVETKSSVPVTPIDFLVLDVYKELDRLKGFTIPENDLGEKPRRIFEAMKNERLDSTSLFRKSGLIPKDFDDGLERLKFFLRKLQ</sequence>
<evidence type="ECO:0000313" key="2">
    <source>
        <dbReference type="Proteomes" id="UP001324634"/>
    </source>
</evidence>
<dbReference type="Proteomes" id="UP001324634">
    <property type="component" value="Chromosome"/>
</dbReference>
<accession>A0AAX4HTT9</accession>